<dbReference type="InterPro" id="IPR015927">
    <property type="entry name" value="Peptidase_S24_S26A/B/C"/>
</dbReference>
<evidence type="ECO:0000259" key="1">
    <source>
        <dbReference type="Pfam" id="PF00717"/>
    </source>
</evidence>
<proteinExistence type="predicted"/>
<evidence type="ECO:0000313" key="3">
    <source>
        <dbReference type="Proteomes" id="UP000231919"/>
    </source>
</evidence>
<comment type="caution">
    <text evidence="2">The sequence shown here is derived from an EMBL/GenBank/DDBJ whole genome shotgun (WGS) entry which is preliminary data.</text>
</comment>
<sequence>MALEAIKSFTTKIPLYKNILYASFASPAEDYFQKRIDPRDLLETNPNTTFCMQVEGGGWSNYGIFDKDFVIVDRSIPPENNHLVVVTYQEEFTLRRLGKINGVLCFLTSDAEGESYPIEPDSPVMIWGVVRLVVRKF</sequence>
<accession>A0ABX4N5V6</accession>
<organism evidence="2 3">
    <name type="scientific">Leptospira kmetyi</name>
    <dbReference type="NCBI Taxonomy" id="408139"/>
    <lineage>
        <taxon>Bacteria</taxon>
        <taxon>Pseudomonadati</taxon>
        <taxon>Spirochaetota</taxon>
        <taxon>Spirochaetia</taxon>
        <taxon>Leptospirales</taxon>
        <taxon>Leptospiraceae</taxon>
        <taxon>Leptospira</taxon>
    </lineage>
</organism>
<dbReference type="SUPFAM" id="SSF51306">
    <property type="entry name" value="LexA/Signal peptidase"/>
    <property type="match status" value="1"/>
</dbReference>
<gene>
    <name evidence="2" type="ORF">CH378_16370</name>
</gene>
<keyword evidence="3" id="KW-1185">Reference proteome</keyword>
<name>A0ABX4N5V6_9LEPT</name>
<dbReference type="CDD" id="cd06529">
    <property type="entry name" value="S24_LexA-like"/>
    <property type="match status" value="1"/>
</dbReference>
<dbReference type="RefSeq" id="WP_100756020.1">
    <property type="nucleotide sequence ID" value="NZ_NPDP01000033.1"/>
</dbReference>
<dbReference type="EMBL" id="NPDP01000033">
    <property type="protein sequence ID" value="PJZ28772.1"/>
    <property type="molecule type" value="Genomic_DNA"/>
</dbReference>
<dbReference type="Pfam" id="PF00717">
    <property type="entry name" value="Peptidase_S24"/>
    <property type="match status" value="1"/>
</dbReference>
<feature type="domain" description="Peptidase S24/S26A/S26B/S26C" evidence="1">
    <location>
        <begin position="22"/>
        <end position="130"/>
    </location>
</feature>
<evidence type="ECO:0000313" key="2">
    <source>
        <dbReference type="EMBL" id="PJZ28772.1"/>
    </source>
</evidence>
<dbReference type="Gene3D" id="2.10.109.10">
    <property type="entry name" value="Umud Fragment, subunit A"/>
    <property type="match status" value="1"/>
</dbReference>
<dbReference type="InterPro" id="IPR039418">
    <property type="entry name" value="LexA-like"/>
</dbReference>
<dbReference type="InterPro" id="IPR036286">
    <property type="entry name" value="LexA/Signal_pep-like_sf"/>
</dbReference>
<dbReference type="Proteomes" id="UP000231919">
    <property type="component" value="Unassembled WGS sequence"/>
</dbReference>
<protein>
    <submittedName>
        <fullName evidence="2">Peptidase S24</fullName>
    </submittedName>
</protein>
<reference evidence="2 3" key="1">
    <citation type="submission" date="2017-07" db="EMBL/GenBank/DDBJ databases">
        <title>Leptospira spp. isolated from tropical soils.</title>
        <authorList>
            <person name="Thibeaux R."/>
            <person name="Iraola G."/>
            <person name="Ferres I."/>
            <person name="Bierque E."/>
            <person name="Girault D."/>
            <person name="Soupe-Gilbert M.-E."/>
            <person name="Picardeau M."/>
            <person name="Goarant C."/>
        </authorList>
    </citation>
    <scope>NUCLEOTIDE SEQUENCE [LARGE SCALE GENOMIC DNA]</scope>
    <source>
        <strain evidence="2 3">JW2-C-B1</strain>
    </source>
</reference>